<comment type="subcellular location">
    <subcellularLocation>
        <location evidence="1">Membrane</location>
        <topology evidence="1">Multi-pass membrane protein</topology>
    </subcellularLocation>
</comment>
<feature type="binding site" evidence="8">
    <location>
        <position position="575"/>
    </location>
    <ligand>
        <name>Ca(2+)</name>
        <dbReference type="ChEBI" id="CHEBI:29108"/>
    </ligand>
</feature>
<dbReference type="EC" id="3.5.1.23" evidence="3"/>
<dbReference type="GO" id="GO:0017040">
    <property type="term" value="F:N-acylsphingosine amidohydrolase activity"/>
    <property type="evidence" value="ECO:0007669"/>
    <property type="project" value="UniProtKB-EC"/>
</dbReference>
<evidence type="ECO:0000256" key="7">
    <source>
        <dbReference type="ARBA" id="ARBA00023136"/>
    </source>
</evidence>
<evidence type="ECO:0000313" key="14">
    <source>
        <dbReference type="Proteomes" id="UP000663872"/>
    </source>
</evidence>
<keyword evidence="9" id="KW-0862">Zinc</keyword>
<evidence type="ECO:0000313" key="13">
    <source>
        <dbReference type="EMBL" id="CAF3647958.1"/>
    </source>
</evidence>
<feature type="binding site" evidence="8">
    <location>
        <position position="561"/>
    </location>
    <ligand>
        <name>Ca(2+)</name>
        <dbReference type="ChEBI" id="CHEBI:29108"/>
    </ligand>
</feature>
<dbReference type="SMART" id="SM00320">
    <property type="entry name" value="WD40"/>
    <property type="match status" value="6"/>
</dbReference>
<dbReference type="InterPro" id="IPR015943">
    <property type="entry name" value="WD40/YVTN_repeat-like_dom_sf"/>
</dbReference>
<name>A0A818R422_9BILA</name>
<comment type="caution">
    <text evidence="13">The sequence shown here is derived from an EMBL/GenBank/DDBJ whole genome shotgun (WGS) entry which is preliminary data.</text>
</comment>
<protein>
    <recommendedName>
        <fullName evidence="3">ceramidase</fullName>
        <ecNumber evidence="3">3.5.1.23</ecNumber>
    </recommendedName>
</protein>
<dbReference type="Pfam" id="PF00400">
    <property type="entry name" value="WD40"/>
    <property type="match status" value="4"/>
</dbReference>
<organism evidence="13 14">
    <name type="scientific">Rotaria socialis</name>
    <dbReference type="NCBI Taxonomy" id="392032"/>
    <lineage>
        <taxon>Eukaryota</taxon>
        <taxon>Metazoa</taxon>
        <taxon>Spiralia</taxon>
        <taxon>Gnathifera</taxon>
        <taxon>Rotifera</taxon>
        <taxon>Eurotatoria</taxon>
        <taxon>Bdelloidea</taxon>
        <taxon>Philodinida</taxon>
        <taxon>Philodinidae</taxon>
        <taxon>Rotaria</taxon>
    </lineage>
</organism>
<feature type="transmembrane region" description="Helical" evidence="12">
    <location>
        <begin position="699"/>
        <end position="717"/>
    </location>
</feature>
<evidence type="ECO:0000256" key="11">
    <source>
        <dbReference type="SAM" id="MobiDB-lite"/>
    </source>
</evidence>
<feature type="transmembrane region" description="Helical" evidence="12">
    <location>
        <begin position="675"/>
        <end position="693"/>
    </location>
</feature>
<evidence type="ECO:0000256" key="3">
    <source>
        <dbReference type="ARBA" id="ARBA00011891"/>
    </source>
</evidence>
<feature type="transmembrane region" description="Helical" evidence="12">
    <location>
        <begin position="641"/>
        <end position="663"/>
    </location>
</feature>
<evidence type="ECO:0000256" key="4">
    <source>
        <dbReference type="ARBA" id="ARBA00022692"/>
    </source>
</evidence>
<dbReference type="InterPro" id="IPR008901">
    <property type="entry name" value="ACER"/>
</dbReference>
<dbReference type="Pfam" id="PF05875">
    <property type="entry name" value="Ceramidase"/>
    <property type="match status" value="1"/>
</dbReference>
<dbReference type="InterPro" id="IPR023298">
    <property type="entry name" value="ATPase_P-typ_TM_dom_sf"/>
</dbReference>
<feature type="compositionally biased region" description="Basic and acidic residues" evidence="11">
    <location>
        <begin position="437"/>
        <end position="449"/>
    </location>
</feature>
<dbReference type="InterPro" id="IPR036322">
    <property type="entry name" value="WD40_repeat_dom_sf"/>
</dbReference>
<feature type="binding site" evidence="9">
    <location>
        <position position="765"/>
    </location>
    <ligand>
        <name>Zn(2+)</name>
        <dbReference type="ChEBI" id="CHEBI:29105"/>
        <note>catalytic</note>
    </ligand>
</feature>
<dbReference type="Proteomes" id="UP000663872">
    <property type="component" value="Unassembled WGS sequence"/>
</dbReference>
<reference evidence="13" key="1">
    <citation type="submission" date="2021-02" db="EMBL/GenBank/DDBJ databases">
        <authorList>
            <person name="Nowell W R."/>
        </authorList>
    </citation>
    <scope>NUCLEOTIDE SEQUENCE</scope>
</reference>
<gene>
    <name evidence="13" type="ORF">GRG538_LOCUS25040</name>
</gene>
<feature type="binding site" evidence="8">
    <location>
        <position position="562"/>
    </location>
    <ligand>
        <name>Ca(2+)</name>
        <dbReference type="ChEBI" id="CHEBI:29108"/>
    </ligand>
</feature>
<evidence type="ECO:0000256" key="2">
    <source>
        <dbReference type="ARBA" id="ARBA00009780"/>
    </source>
</evidence>
<keyword evidence="8" id="KW-0106">Calcium</keyword>
<evidence type="ECO:0000256" key="6">
    <source>
        <dbReference type="ARBA" id="ARBA00022989"/>
    </source>
</evidence>
<comment type="similarity">
    <text evidence="2">Belongs to the alkaline ceramidase family.</text>
</comment>
<sequence length="837" mass="95624">MANYRKLKVHEVGTDTYIDYDANFQRVPCACAFHPNNDLCAISYDNGKIRIYSTYNDNLKLVKELTCHSQCIFAIAWISDRLLCATSGDQTTVIYDTETGGEIDLLRGHTMSVRSVCKLYYSTNVLATGGRDSIINIYDRRYSKKQGALHPISSIACAHISSTALQKSARKDTRSVTAVEFQDEHNLYSCACADSALKVWDLRYTYSRLNTNHTPKPKRMLCVPNDDVKSINRLTGFSDMKMDSNRMVLFANCTNSKIYQFDLREDVYVSSSKIQSYTGHRVGSFNIKIALSPHDQLLLTGSSDFYAYIYRVNQPRIEPMKIEHNFEEVTAIAYHPTNPFSFITCSDDFQVRLWSLSLDNEISTLPPSLPNIYSVNNQSHNIATLLRQRQYGLTNRKAILSSVFHTAYSPTRLLSCTSKRKYSLADKTIYNSSRKRTVSENDENRRDNTNEQASKRLCRSSEWIFDDSQLTLFKSMSTIDNRTSIVDEQQANYLLSKSDGFLSNSNNNNNRRYSSDKQQTLDTLATLVLSQYQFIFHSKMSTFDANKINDSPFRLGSSDVDWCEPNYVVSQYIAEFWNTANILNQLVSNIFFFLVPPFSIILFSSYSRRIANGITVLWLLLIVIGIGSIYFHATLSLAGQLIDEICILWVLMAGYGLFLPAVYLPQSLRVQRKRFIYSCIMITVAITCLTVVYPYANSFALMILGLPAIGFMLLHLSRCDNRRIKNLGIHCIGMWVVAVTIWLSDRMFCSFWISISFPYLHSIWHVIILFSSNEAIVVCAYLIVKHQYPQANLVVHVWPNENWGWFTLPYLQFHDDTNYLSSSPSPSTNNLITKSIV</sequence>
<dbReference type="EMBL" id="CAJNYT010004261">
    <property type="protein sequence ID" value="CAF3647958.1"/>
    <property type="molecule type" value="Genomic_DNA"/>
</dbReference>
<feature type="region of interest" description="Disordered" evidence="11">
    <location>
        <begin position="434"/>
        <end position="453"/>
    </location>
</feature>
<evidence type="ECO:0000256" key="1">
    <source>
        <dbReference type="ARBA" id="ARBA00004141"/>
    </source>
</evidence>
<dbReference type="AlphaFoldDB" id="A0A818R422"/>
<feature type="binding site" evidence="8">
    <location>
        <position position="564"/>
    </location>
    <ligand>
        <name>Ca(2+)</name>
        <dbReference type="ChEBI" id="CHEBI:29108"/>
    </ligand>
</feature>
<feature type="transmembrane region" description="Helical" evidence="12">
    <location>
        <begin position="724"/>
        <end position="743"/>
    </location>
</feature>
<keyword evidence="6 12" id="KW-1133">Transmembrane helix</keyword>
<dbReference type="GO" id="GO:0046872">
    <property type="term" value="F:metal ion binding"/>
    <property type="evidence" value="ECO:0007669"/>
    <property type="project" value="UniProtKB-KW"/>
</dbReference>
<feature type="transmembrane region" description="Helical" evidence="12">
    <location>
        <begin position="616"/>
        <end position="635"/>
    </location>
</feature>
<evidence type="ECO:0000256" key="5">
    <source>
        <dbReference type="ARBA" id="ARBA00022801"/>
    </source>
</evidence>
<keyword evidence="7 12" id="KW-0472">Membrane</keyword>
<keyword evidence="4 12" id="KW-0812">Transmembrane</keyword>
<evidence type="ECO:0000256" key="12">
    <source>
        <dbReference type="SAM" id="Phobius"/>
    </source>
</evidence>
<evidence type="ECO:0000256" key="9">
    <source>
        <dbReference type="PIRSR" id="PIRSR608901-2"/>
    </source>
</evidence>
<feature type="binding site" evidence="8">
    <location>
        <position position="566"/>
    </location>
    <ligand>
        <name>Ca(2+)</name>
        <dbReference type="ChEBI" id="CHEBI:29108"/>
    </ligand>
</feature>
<dbReference type="Gene3D" id="2.130.10.10">
    <property type="entry name" value="YVTN repeat-like/Quinoprotein amine dehydrogenase"/>
    <property type="match status" value="2"/>
</dbReference>
<dbReference type="PROSITE" id="PS50082">
    <property type="entry name" value="WD_REPEATS_2"/>
    <property type="match status" value="2"/>
</dbReference>
<dbReference type="SUPFAM" id="SSF81665">
    <property type="entry name" value="Calcium ATPase, transmembrane domain M"/>
    <property type="match status" value="1"/>
</dbReference>
<dbReference type="PANTHER" id="PTHR46139">
    <property type="entry name" value="ALKALINE CERAMIDASE"/>
    <property type="match status" value="1"/>
</dbReference>
<comment type="cofactor">
    <cofactor evidence="9">
        <name>Zn(2+)</name>
        <dbReference type="ChEBI" id="CHEBI:29105"/>
    </cofactor>
</comment>
<feature type="repeat" description="WD" evidence="10">
    <location>
        <begin position="169"/>
        <end position="203"/>
    </location>
</feature>
<accession>A0A818R422</accession>
<feature type="binding site" evidence="9">
    <location>
        <position position="761"/>
    </location>
    <ligand>
        <name>Zn(2+)</name>
        <dbReference type="ChEBI" id="CHEBI:29105"/>
        <note>catalytic</note>
    </ligand>
</feature>
<dbReference type="SUPFAM" id="SSF50978">
    <property type="entry name" value="WD40 repeat-like"/>
    <property type="match status" value="1"/>
</dbReference>
<dbReference type="GO" id="GO:0016020">
    <property type="term" value="C:membrane"/>
    <property type="evidence" value="ECO:0007669"/>
    <property type="project" value="UniProtKB-SubCell"/>
</dbReference>
<evidence type="ECO:0000256" key="8">
    <source>
        <dbReference type="PIRSR" id="PIRSR608901-1"/>
    </source>
</evidence>
<dbReference type="InterPro" id="IPR001680">
    <property type="entry name" value="WD40_rpt"/>
</dbReference>
<dbReference type="PANTHER" id="PTHR46139:SF3">
    <property type="entry name" value="ALKALINE CERAMIDASE"/>
    <property type="match status" value="1"/>
</dbReference>
<feature type="transmembrane region" description="Helical" evidence="12">
    <location>
        <begin position="763"/>
        <end position="784"/>
    </location>
</feature>
<dbReference type="GO" id="GO:0046514">
    <property type="term" value="P:ceramide catabolic process"/>
    <property type="evidence" value="ECO:0007669"/>
    <property type="project" value="TreeGrafter"/>
</dbReference>
<feature type="binding site" evidence="9">
    <location>
        <position position="632"/>
    </location>
    <ligand>
        <name>Zn(2+)</name>
        <dbReference type="ChEBI" id="CHEBI:29105"/>
        <note>catalytic</note>
    </ligand>
</feature>
<keyword evidence="5" id="KW-0378">Hydrolase</keyword>
<keyword evidence="10" id="KW-0853">WD repeat</keyword>
<proteinExistence type="inferred from homology"/>
<feature type="repeat" description="WD" evidence="10">
    <location>
        <begin position="322"/>
        <end position="364"/>
    </location>
</feature>
<keyword evidence="8" id="KW-0479">Metal-binding</keyword>
<evidence type="ECO:0000256" key="10">
    <source>
        <dbReference type="PROSITE-ProRule" id="PRU00221"/>
    </source>
</evidence>
<feature type="transmembrane region" description="Helical" evidence="12">
    <location>
        <begin position="586"/>
        <end position="604"/>
    </location>
</feature>